<feature type="non-terminal residue" evidence="1">
    <location>
        <position position="1"/>
    </location>
</feature>
<reference evidence="1" key="1">
    <citation type="journal article" date="2014" name="Front. Microbiol.">
        <title>High frequency of phylogenetically diverse reductive dehalogenase-homologous genes in deep subseafloor sedimentary metagenomes.</title>
        <authorList>
            <person name="Kawai M."/>
            <person name="Futagami T."/>
            <person name="Toyoda A."/>
            <person name="Takaki Y."/>
            <person name="Nishi S."/>
            <person name="Hori S."/>
            <person name="Arai W."/>
            <person name="Tsubouchi T."/>
            <person name="Morono Y."/>
            <person name="Uchiyama I."/>
            <person name="Ito T."/>
            <person name="Fujiyama A."/>
            <person name="Inagaki F."/>
            <person name="Takami H."/>
        </authorList>
    </citation>
    <scope>NUCLEOTIDE SEQUENCE</scope>
    <source>
        <strain evidence="1">Expedition CK06-06</strain>
    </source>
</reference>
<comment type="caution">
    <text evidence="1">The sequence shown here is derived from an EMBL/GenBank/DDBJ whole genome shotgun (WGS) entry which is preliminary data.</text>
</comment>
<gene>
    <name evidence="1" type="ORF">S01H4_47514</name>
</gene>
<protein>
    <submittedName>
        <fullName evidence="1">Uncharacterized protein</fullName>
    </submittedName>
</protein>
<evidence type="ECO:0000313" key="1">
    <source>
        <dbReference type="EMBL" id="GAG99861.1"/>
    </source>
</evidence>
<dbReference type="EMBL" id="BART01026685">
    <property type="protein sequence ID" value="GAG99861.1"/>
    <property type="molecule type" value="Genomic_DNA"/>
</dbReference>
<name>X1DTW2_9ZZZZ</name>
<organism evidence="1">
    <name type="scientific">marine sediment metagenome</name>
    <dbReference type="NCBI Taxonomy" id="412755"/>
    <lineage>
        <taxon>unclassified sequences</taxon>
        <taxon>metagenomes</taxon>
        <taxon>ecological metagenomes</taxon>
    </lineage>
</organism>
<dbReference type="AlphaFoldDB" id="X1DTW2"/>
<feature type="non-terminal residue" evidence="1">
    <location>
        <position position="278"/>
    </location>
</feature>
<sequence length="278" mass="31816">CSNGMGKDGLAVASLVKELGFDMRCFIVEGQLRDKIWDERMSTMKKFYSLKNIPSNIVTTNYFDIFSSISGIYCYFLGIPLACHYGSEAILSGIQIHVSKTSQIDNVPYCPNESIFGFNYATKATGINFSSPTGPISEYGAQKLLVERYPELLKYQRSCNYGLPWCNRCSKCRRTSLYLELLGKEYRNLGLGYAKKEDFSFPIKYYSGAFENDMLVLKLRERYGGVMESDILALKMREKRPYGEWLVKTNETVYPLIWKGGEISDILEEHFESYSHDP</sequence>
<proteinExistence type="predicted"/>
<accession>X1DTW2</accession>